<comment type="caution">
    <text evidence="1">The sequence shown here is derived from an EMBL/GenBank/DDBJ whole genome shotgun (WGS) entry which is preliminary data.</text>
</comment>
<gene>
    <name evidence="1" type="ORF">CRM22_011154</name>
</gene>
<dbReference type="OrthoDB" id="74835at2759"/>
<dbReference type="EMBL" id="SJOL01012299">
    <property type="protein sequence ID" value="TGZ46015.1"/>
    <property type="molecule type" value="Genomic_DNA"/>
</dbReference>
<proteinExistence type="predicted"/>
<name>A0A4S2K9J3_OPIFE</name>
<accession>A0A4S2K9J3</accession>
<protein>
    <submittedName>
        <fullName evidence="1">Uncharacterized protein</fullName>
    </submittedName>
</protein>
<organism evidence="1 2">
    <name type="scientific">Opisthorchis felineus</name>
    <dbReference type="NCBI Taxonomy" id="147828"/>
    <lineage>
        <taxon>Eukaryota</taxon>
        <taxon>Metazoa</taxon>
        <taxon>Spiralia</taxon>
        <taxon>Lophotrochozoa</taxon>
        <taxon>Platyhelminthes</taxon>
        <taxon>Trematoda</taxon>
        <taxon>Digenea</taxon>
        <taxon>Opisthorchiida</taxon>
        <taxon>Opisthorchiata</taxon>
        <taxon>Opisthorchiidae</taxon>
        <taxon>Opisthorchis</taxon>
    </lineage>
</organism>
<dbReference type="AlphaFoldDB" id="A0A4S2K9J3"/>
<reference evidence="1 2" key="1">
    <citation type="journal article" date="2019" name="BMC Genomics">
        <title>New insights from Opisthorchis felineus genome: update on genomics of the epidemiologically important liver flukes.</title>
        <authorList>
            <person name="Ershov N.I."/>
            <person name="Mordvinov V.A."/>
            <person name="Prokhortchouk E.B."/>
            <person name="Pakharukova M.Y."/>
            <person name="Gunbin K.V."/>
            <person name="Ustyantsev K."/>
            <person name="Genaev M.A."/>
            <person name="Blinov A.G."/>
            <person name="Mazur A."/>
            <person name="Boulygina E."/>
            <person name="Tsygankova S."/>
            <person name="Khrameeva E."/>
            <person name="Chekanov N."/>
            <person name="Fan G."/>
            <person name="Xiao A."/>
            <person name="Zhang H."/>
            <person name="Xu X."/>
            <person name="Yang H."/>
            <person name="Solovyev V."/>
            <person name="Lee S.M."/>
            <person name="Liu X."/>
            <person name="Afonnikov D.A."/>
            <person name="Skryabin K.G."/>
        </authorList>
    </citation>
    <scope>NUCLEOTIDE SEQUENCE [LARGE SCALE GENOMIC DNA]</scope>
    <source>
        <strain evidence="1">AK-0245</strain>
        <tissue evidence="1">Whole organism</tissue>
    </source>
</reference>
<evidence type="ECO:0000313" key="2">
    <source>
        <dbReference type="Proteomes" id="UP000308267"/>
    </source>
</evidence>
<dbReference type="Proteomes" id="UP000308267">
    <property type="component" value="Unassembled WGS sequence"/>
</dbReference>
<evidence type="ECO:0000313" key="1">
    <source>
        <dbReference type="EMBL" id="TGZ46015.1"/>
    </source>
</evidence>
<sequence length="137" mass="15335">MVHYHRILHVFLPLITPGMHVSLLPSPAMHFAGVGTPTHLIFFRQTSHPPVEFFVPPPPPLPPSGLHYAPPLLSVVRPANPMRVPYVKADETISADADSEEPFDLNVGSWMTRFESIGVPLKHLRPLMLSNPYVQDY</sequence>
<keyword evidence="2" id="KW-1185">Reference proteome</keyword>